<sequence length="329" mass="35586">MAASLPQGWTLCASAFNWAPDIIAAHRPAPEIVTAIVEEGVADTVELEPGLLWRSFPEPDGGEVDRFRSGLAAAGGRVSTVGVSLDDFSSPTRARPPQERLDFLVPQLRAAARVGASGVRLPIGQAGPDLLRRLLPLLHELDLVLYEEIQGQQAPSTPATAAALETVASIGDPRLRILVDISMLMPALPVSYLDELSRGGIPADLVARLATEWQSPETQDAVASFLRSGNVPPQVHTLYMNLLIRFGRSHARDLQDVLPLVGAFHLKFWDLEDDGGRISRPIRDLGRLLGSEGFTGTLTSEWGGHEWLRDDPTAMTRQHLALASRSLAS</sequence>
<reference evidence="1 2" key="1">
    <citation type="journal article" date="2014" name="Arch. Microbiol.">
        <title>Arthrobacter enclensis sp. nov., isolated from sediment sample.</title>
        <authorList>
            <person name="Dastager S.G."/>
            <person name="Liu Q."/>
            <person name="Tang S.K."/>
            <person name="Krishnamurthi S."/>
            <person name="Lee J.C."/>
            <person name="Li W.J."/>
        </authorList>
    </citation>
    <scope>NUCLEOTIDE SEQUENCE [LARGE SCALE GENOMIC DNA]</scope>
    <source>
        <strain evidence="1 2">NIO-1008</strain>
    </source>
</reference>
<dbReference type="OrthoDB" id="4911922at2"/>
<keyword evidence="1" id="KW-0540">Nuclease</keyword>
<evidence type="ECO:0000313" key="1">
    <source>
        <dbReference type="EMBL" id="KSU76823.1"/>
    </source>
</evidence>
<name>A0A0V8IQ01_9MICC</name>
<evidence type="ECO:0000313" key="2">
    <source>
        <dbReference type="Proteomes" id="UP000053199"/>
    </source>
</evidence>
<keyword evidence="1" id="KW-0255">Endonuclease</keyword>
<dbReference type="SUPFAM" id="SSF51658">
    <property type="entry name" value="Xylose isomerase-like"/>
    <property type="match status" value="1"/>
</dbReference>
<dbReference type="GO" id="GO:0004519">
    <property type="term" value="F:endonuclease activity"/>
    <property type="evidence" value="ECO:0007669"/>
    <property type="project" value="UniProtKB-KW"/>
</dbReference>
<dbReference type="Gene3D" id="3.20.20.150">
    <property type="entry name" value="Divalent-metal-dependent TIM barrel enzymes"/>
    <property type="match status" value="1"/>
</dbReference>
<dbReference type="InterPro" id="IPR036237">
    <property type="entry name" value="Xyl_isomerase-like_sf"/>
</dbReference>
<dbReference type="Proteomes" id="UP000053199">
    <property type="component" value="Unassembled WGS sequence"/>
</dbReference>
<dbReference type="RefSeq" id="WP_058267894.1">
    <property type="nucleotide sequence ID" value="NZ_FMAZ01000003.1"/>
</dbReference>
<dbReference type="AlphaFoldDB" id="A0A0V8IQ01"/>
<keyword evidence="1" id="KW-0378">Hydrolase</keyword>
<dbReference type="EMBL" id="LNQM01000003">
    <property type="protein sequence ID" value="KSU76823.1"/>
    <property type="molecule type" value="Genomic_DNA"/>
</dbReference>
<organism evidence="1 2">
    <name type="scientific">Pseudarthrobacter enclensis</name>
    <dbReference type="NCBI Taxonomy" id="993070"/>
    <lineage>
        <taxon>Bacteria</taxon>
        <taxon>Bacillati</taxon>
        <taxon>Actinomycetota</taxon>
        <taxon>Actinomycetes</taxon>
        <taxon>Micrococcales</taxon>
        <taxon>Micrococcaceae</taxon>
        <taxon>Pseudarthrobacter</taxon>
    </lineage>
</organism>
<protein>
    <submittedName>
        <fullName evidence="1">Restriction endonuclease subunit R</fullName>
    </submittedName>
</protein>
<comment type="caution">
    <text evidence="1">The sequence shown here is derived from an EMBL/GenBank/DDBJ whole genome shotgun (WGS) entry which is preliminary data.</text>
</comment>
<proteinExistence type="predicted"/>
<accession>A0A0V8IQ01</accession>
<gene>
    <name evidence="1" type="ORF">AS031_09515</name>
</gene>
<keyword evidence="2" id="KW-1185">Reference proteome</keyword>